<dbReference type="Pfam" id="PF15413">
    <property type="entry name" value="PH_11"/>
    <property type="match status" value="1"/>
</dbReference>
<feature type="compositionally biased region" description="Low complexity" evidence="9">
    <location>
        <begin position="770"/>
        <end position="780"/>
    </location>
</feature>
<dbReference type="GO" id="GO:0015914">
    <property type="term" value="P:phospholipid transport"/>
    <property type="evidence" value="ECO:0007669"/>
    <property type="project" value="TreeGrafter"/>
</dbReference>
<feature type="region of interest" description="Disordered" evidence="9">
    <location>
        <begin position="462"/>
        <end position="493"/>
    </location>
</feature>
<keyword evidence="5" id="KW-1133">Transmembrane helix</keyword>
<feature type="compositionally biased region" description="Gly residues" evidence="9">
    <location>
        <begin position="943"/>
        <end position="956"/>
    </location>
</feature>
<evidence type="ECO:0000256" key="5">
    <source>
        <dbReference type="ARBA" id="ARBA00022989"/>
    </source>
</evidence>
<feature type="compositionally biased region" description="Low complexity" evidence="9">
    <location>
        <begin position="1245"/>
        <end position="1259"/>
    </location>
</feature>
<comment type="subcellular location">
    <subcellularLocation>
        <location evidence="1">Endoplasmic reticulum membrane</location>
    </subcellularLocation>
</comment>
<dbReference type="OrthoDB" id="26740at2759"/>
<feature type="compositionally biased region" description="Polar residues" evidence="9">
    <location>
        <begin position="708"/>
        <end position="726"/>
    </location>
</feature>
<evidence type="ECO:0000256" key="7">
    <source>
        <dbReference type="ARBA" id="ARBA00023121"/>
    </source>
</evidence>
<keyword evidence="8" id="KW-0472">Membrane</keyword>
<evidence type="ECO:0000313" key="11">
    <source>
        <dbReference type="EMBL" id="KAB2569720.1"/>
    </source>
</evidence>
<name>A0A5N5CWI4_9PEZI</name>
<dbReference type="EMBL" id="VCHE01000172">
    <property type="protein sequence ID" value="KAB2569720.1"/>
    <property type="molecule type" value="Genomic_DNA"/>
</dbReference>
<dbReference type="InterPro" id="IPR031468">
    <property type="entry name" value="SMP_LBD"/>
</dbReference>
<dbReference type="GO" id="GO:1990456">
    <property type="term" value="P:mitochondrion-endoplasmic reticulum membrane tethering"/>
    <property type="evidence" value="ECO:0007669"/>
    <property type="project" value="TreeGrafter"/>
</dbReference>
<evidence type="ECO:0000256" key="6">
    <source>
        <dbReference type="ARBA" id="ARBA00023055"/>
    </source>
</evidence>
<dbReference type="GO" id="GO:0032865">
    <property type="term" value="C:ERMES complex"/>
    <property type="evidence" value="ECO:0007669"/>
    <property type="project" value="TreeGrafter"/>
</dbReference>
<dbReference type="GO" id="GO:0008289">
    <property type="term" value="F:lipid binding"/>
    <property type="evidence" value="ECO:0007669"/>
    <property type="project" value="UniProtKB-KW"/>
</dbReference>
<feature type="compositionally biased region" description="Basic and acidic residues" evidence="9">
    <location>
        <begin position="1331"/>
        <end position="1340"/>
    </location>
</feature>
<evidence type="ECO:0000256" key="2">
    <source>
        <dbReference type="ARBA" id="ARBA00022448"/>
    </source>
</evidence>
<feature type="compositionally biased region" description="Polar residues" evidence="9">
    <location>
        <begin position="842"/>
        <end position="862"/>
    </location>
</feature>
<feature type="region of interest" description="Disordered" evidence="9">
    <location>
        <begin position="586"/>
        <end position="968"/>
    </location>
</feature>
<dbReference type="PROSITE" id="PS51847">
    <property type="entry name" value="SMP"/>
    <property type="match status" value="1"/>
</dbReference>
<feature type="compositionally biased region" description="Low complexity" evidence="9">
    <location>
        <begin position="1281"/>
        <end position="1304"/>
    </location>
</feature>
<organism evidence="11 12">
    <name type="scientific">Lasiodiplodia theobromae</name>
    <dbReference type="NCBI Taxonomy" id="45133"/>
    <lineage>
        <taxon>Eukaryota</taxon>
        <taxon>Fungi</taxon>
        <taxon>Dikarya</taxon>
        <taxon>Ascomycota</taxon>
        <taxon>Pezizomycotina</taxon>
        <taxon>Dothideomycetes</taxon>
        <taxon>Dothideomycetes incertae sedis</taxon>
        <taxon>Botryosphaeriales</taxon>
        <taxon>Botryosphaeriaceae</taxon>
        <taxon>Lasiodiplodia</taxon>
    </lineage>
</organism>
<keyword evidence="2" id="KW-0813">Transport</keyword>
<feature type="compositionally biased region" description="Pro residues" evidence="9">
    <location>
        <begin position="885"/>
        <end position="898"/>
    </location>
</feature>
<feature type="compositionally biased region" description="Basic and acidic residues" evidence="9">
    <location>
        <begin position="823"/>
        <end position="839"/>
    </location>
</feature>
<feature type="compositionally biased region" description="Basic and acidic residues" evidence="9">
    <location>
        <begin position="484"/>
        <end position="493"/>
    </location>
</feature>
<evidence type="ECO:0000256" key="3">
    <source>
        <dbReference type="ARBA" id="ARBA00022692"/>
    </source>
</evidence>
<evidence type="ECO:0000313" key="12">
    <source>
        <dbReference type="Proteomes" id="UP000325902"/>
    </source>
</evidence>
<feature type="region of interest" description="Disordered" evidence="9">
    <location>
        <begin position="995"/>
        <end position="1366"/>
    </location>
</feature>
<dbReference type="PANTHER" id="PTHR13466:SF19">
    <property type="entry name" value="NUCLEUS-VACUOLE JUNCTION PROTEIN 2"/>
    <property type="match status" value="1"/>
</dbReference>
<keyword evidence="3" id="KW-0812">Transmembrane</keyword>
<evidence type="ECO:0000256" key="9">
    <source>
        <dbReference type="SAM" id="MobiDB-lite"/>
    </source>
</evidence>
<feature type="compositionally biased region" description="Low complexity" evidence="9">
    <location>
        <begin position="727"/>
        <end position="740"/>
    </location>
</feature>
<evidence type="ECO:0000259" key="10">
    <source>
        <dbReference type="PROSITE" id="PS51847"/>
    </source>
</evidence>
<proteinExistence type="predicted"/>
<feature type="domain" description="SMP-LTD" evidence="10">
    <location>
        <begin position="257"/>
        <end position="448"/>
    </location>
</feature>
<evidence type="ECO:0000256" key="8">
    <source>
        <dbReference type="ARBA" id="ARBA00023136"/>
    </source>
</evidence>
<dbReference type="Proteomes" id="UP000325902">
    <property type="component" value="Unassembled WGS sequence"/>
</dbReference>
<gene>
    <name evidence="11" type="primary">YPR091C</name>
    <name evidence="11" type="ORF">DBV05_g11608</name>
</gene>
<reference evidence="11 12" key="1">
    <citation type="journal article" date="2019" name="Sci. Rep.">
        <title>A multi-omics analysis of the grapevine pathogen Lasiodiplodia theobromae reveals that temperature affects the expression of virulence- and pathogenicity-related genes.</title>
        <authorList>
            <person name="Felix C."/>
            <person name="Meneses R."/>
            <person name="Goncalves M.F.M."/>
            <person name="Tilleman L."/>
            <person name="Duarte A.S."/>
            <person name="Jorrin-Novo J.V."/>
            <person name="Van de Peer Y."/>
            <person name="Deforce D."/>
            <person name="Van Nieuwerburgh F."/>
            <person name="Esteves A.C."/>
            <person name="Alves A."/>
        </authorList>
    </citation>
    <scope>NUCLEOTIDE SEQUENCE [LARGE SCALE GENOMIC DNA]</scope>
    <source>
        <strain evidence="11 12">LA-SOL3</strain>
    </source>
</reference>
<feature type="compositionally biased region" description="Acidic residues" evidence="9">
    <location>
        <begin position="1194"/>
        <end position="1209"/>
    </location>
</feature>
<keyword evidence="6" id="KW-0445">Lipid transport</keyword>
<accession>A0A5N5CWI4</accession>
<feature type="compositionally biased region" description="Low complexity" evidence="9">
    <location>
        <begin position="1062"/>
        <end position="1091"/>
    </location>
</feature>
<evidence type="ECO:0000256" key="1">
    <source>
        <dbReference type="ARBA" id="ARBA00004586"/>
    </source>
</evidence>
<feature type="compositionally biased region" description="Basic and acidic residues" evidence="9">
    <location>
        <begin position="660"/>
        <end position="679"/>
    </location>
</feature>
<feature type="compositionally biased region" description="Polar residues" evidence="9">
    <location>
        <begin position="749"/>
        <end position="758"/>
    </location>
</feature>
<keyword evidence="4" id="KW-0256">Endoplasmic reticulum</keyword>
<feature type="compositionally biased region" description="Basic and acidic residues" evidence="9">
    <location>
        <begin position="1170"/>
        <end position="1193"/>
    </location>
</feature>
<feature type="compositionally biased region" description="Low complexity" evidence="9">
    <location>
        <begin position="786"/>
        <end position="810"/>
    </location>
</feature>
<evidence type="ECO:0000256" key="4">
    <source>
        <dbReference type="ARBA" id="ARBA00022824"/>
    </source>
</evidence>
<feature type="compositionally biased region" description="Low complexity" evidence="9">
    <location>
        <begin position="919"/>
        <end position="942"/>
    </location>
</feature>
<feature type="compositionally biased region" description="Basic and acidic residues" evidence="9">
    <location>
        <begin position="1357"/>
        <end position="1366"/>
    </location>
</feature>
<feature type="compositionally biased region" description="Low complexity" evidence="9">
    <location>
        <begin position="1019"/>
        <end position="1041"/>
    </location>
</feature>
<dbReference type="PANTHER" id="PTHR13466">
    <property type="entry name" value="TEX2 PROTEIN-RELATED"/>
    <property type="match status" value="1"/>
</dbReference>
<keyword evidence="12" id="KW-1185">Reference proteome</keyword>
<dbReference type="GO" id="GO:0005789">
    <property type="term" value="C:endoplasmic reticulum membrane"/>
    <property type="evidence" value="ECO:0007669"/>
    <property type="project" value="UniProtKB-SubCell"/>
</dbReference>
<protein>
    <submittedName>
        <fullName evidence="11">Putative PH domain-containing protein</fullName>
    </submittedName>
</protein>
<dbReference type="CDD" id="cd21675">
    <property type="entry name" value="SMP_TEX2"/>
    <property type="match status" value="1"/>
</dbReference>
<comment type="caution">
    <text evidence="11">The sequence shown here is derived from an EMBL/GenBank/DDBJ whole genome shotgun (WGS) entry which is preliminary data.</text>
</comment>
<keyword evidence="7" id="KW-0446">Lipid-binding</keyword>
<sequence length="1366" mass="145281">MATFAAFLLVYVIGGLTFVPLCVAAAVYLALLACPRHDAHSSDELDDAAPANLPPELNARKTEPDVAAGYFAVCREYVPGGVNGKPPERTTPAGAVVGVESPSVYQSMYRTIFERNRAQSPSMEAAKQKKARNVFFVVLRHGHLILFDDAEQVEVRYVISLAHRIVDVYAGGEAIPEGELWIKRNCIRLRRAPDQADSEAEARPFYLFSDNSSEKEDFYFALLRNQERQTGMPISPPLQFEQPHVVKLVQQLHASEEILQTRWINALAGRLFLALYKTPNVEDFIRTKITKKISRVAKPAFLQSITIQRIVMGDSAPMVTNPKLRELTLDGDLTAEADVRYNGNFRLEIAAVARIDLGSRFKARYVNMVLAGILKKLEGHVLVRVKPPPSNRLWITFEHPPKMEMAIEPIVSSRQITYGMILRAIENRIREVVTETLVLPNWDDMPFFDTIAQPLRGGIWEDASKAPVSPDAAHEPPVDDTSMDDVHEEPTVSHFVRKDEKTMSMPNLGESDVSSLKSRKTAKSVMLAGDSASASGVEVRSSASMPRSMRSGSFASIARPIVAQDTAVVEAQKSPQKHQHDAITAIKDISSRSIPTSPVESPVGSPAMPAGPLAEASAHGGLKHVSGQKASDNGGDAKRAPAPKTACDDGDAKPPTAPKDAGKVEGSRERGPSFGKAEEDVASFTDLFGEFVHSQPEPIPRPEPAAFSVNSEQSSLYSQATDSTAHSDLSAKSSLSSRKTSLSEKRQMLNMSLNSATTAAKKWFASRQQSNTPHSSSTPSHPSPSFPSSSSPASTTGTPARSSSPTRDQPQQPPSLWSQSTHSDTKSHQAQEHPNHDRVPSTPHSSISSAKATTPSSVSPPKNSRPDNKPSRSSSISVPMGRGQPLPPPGVPLPPPAKPENKWVQGSAQLLGLAKRKPVPSASPGAAASSSSASVMAPHGAGNMNGNGGVNNGHGFGPAHVSGQHQDVGGHTDFVGADIQIPAATAAPVGMHLGKEVGGNGAGDSSHVPLPLGHNRTTSSSSSLFSGSNDTPTPTATTPAAVNRSTEKANEAGSDDVSTAAQHKPSSPQQQRKQSNSSATSHHSVSAASEPSSPPPPPLPPRRKTLAVSPRPGGDDKNRNGRPNNNVNRRTRSHRLHRHDDVGEEQPQLLVVAAPLAESDASSAPVTPEATKHEFGGELAKRGVRDDKRKGNDDDNDDDEDEDDDDDDSGERGRDDEEDEGENGLEGSVFDLELDEGGDGMPPTSSSSSSALPFVSSESAGATVAARVTPPHVRDDGNGNGAVAMGAPAVGAASLSSPPDLLTHPPSPPEAELASKDTLSSPGMVNAKGEAVAKEMDQGGKGKSKGKGWFTSPSASRIDDLPPHRR</sequence>